<reference evidence="1 2" key="1">
    <citation type="submission" date="2022-12" db="EMBL/GenBank/DDBJ databases">
        <title>Chromosome-level genome of Tegillarca granosa.</title>
        <authorList>
            <person name="Kim J."/>
        </authorList>
    </citation>
    <scope>NUCLEOTIDE SEQUENCE [LARGE SCALE GENOMIC DNA]</scope>
    <source>
        <strain evidence="1">Teg-2019</strain>
        <tissue evidence="1">Adductor muscle</tissue>
    </source>
</reference>
<gene>
    <name evidence="1" type="ORF">KUTeg_021915</name>
</gene>
<evidence type="ECO:0000313" key="1">
    <source>
        <dbReference type="EMBL" id="KAJ8300396.1"/>
    </source>
</evidence>
<dbReference type="PANTHER" id="PTHR34415">
    <property type="entry name" value="INTEGRASE CATALYTIC DOMAIN-CONTAINING PROTEIN"/>
    <property type="match status" value="1"/>
</dbReference>
<dbReference type="Proteomes" id="UP001217089">
    <property type="component" value="Unassembled WGS sequence"/>
</dbReference>
<name>A0ABQ9E4Q5_TEGGR</name>
<dbReference type="PANTHER" id="PTHR34415:SF1">
    <property type="entry name" value="INTEGRASE CATALYTIC DOMAIN-CONTAINING PROTEIN"/>
    <property type="match status" value="1"/>
</dbReference>
<comment type="caution">
    <text evidence="1">The sequence shown here is derived from an EMBL/GenBank/DDBJ whole genome shotgun (WGS) entry which is preliminary data.</text>
</comment>
<protein>
    <submittedName>
        <fullName evidence="1">Uncharacterized protein</fullName>
    </submittedName>
</protein>
<organism evidence="1 2">
    <name type="scientific">Tegillarca granosa</name>
    <name type="common">Malaysian cockle</name>
    <name type="synonym">Anadara granosa</name>
    <dbReference type="NCBI Taxonomy" id="220873"/>
    <lineage>
        <taxon>Eukaryota</taxon>
        <taxon>Metazoa</taxon>
        <taxon>Spiralia</taxon>
        <taxon>Lophotrochozoa</taxon>
        <taxon>Mollusca</taxon>
        <taxon>Bivalvia</taxon>
        <taxon>Autobranchia</taxon>
        <taxon>Pteriomorphia</taxon>
        <taxon>Arcoida</taxon>
        <taxon>Arcoidea</taxon>
        <taxon>Arcidae</taxon>
        <taxon>Tegillarca</taxon>
    </lineage>
</organism>
<dbReference type="EMBL" id="JARBDR010000919">
    <property type="protein sequence ID" value="KAJ8300396.1"/>
    <property type="molecule type" value="Genomic_DNA"/>
</dbReference>
<keyword evidence="2" id="KW-1185">Reference proteome</keyword>
<sequence length="379" mass="43144">MKPSTDLYSSCQYYNVNLTKSGNLDEEQKSESVARYQRHLEKAKLQRISVVKQRKIFPICLKNTSAEMRGQQPLSYQGTMHYSFDYAQQVHYPHYAQQVGPLFFKTPRKCQCFGICSEGSGTQIFYLIDESEEVGKGANSVVSMLHHHFHYKSYGETAAKLHMDNCAGQNKNNIFNKCSSFAHLKEFPLMFRVEAHAVWTMENTKQPTQRNRIWLHGGRSIQNFIQTGISDCGRTSNAETLLEIANTVSASSRNGHNISQLINDLLCPPLKELSKYHHFRMHSDSPGCVFVREYASDCEVKVNLFKKCISPQSISLPSVLVPSGLDPVRQWYLYHEIRPCCHSNKDITCPKPTVPKSENKNEKVVLEADNLARSGMHSL</sequence>
<proteinExistence type="predicted"/>
<evidence type="ECO:0000313" key="2">
    <source>
        <dbReference type="Proteomes" id="UP001217089"/>
    </source>
</evidence>
<accession>A0ABQ9E4Q5</accession>